<evidence type="ECO:0000313" key="1">
    <source>
        <dbReference type="EMBL" id="RIQ11399.1"/>
    </source>
</evidence>
<dbReference type="EMBL" id="QUAL01000424">
    <property type="protein sequence ID" value="RIQ11399.1"/>
    <property type="molecule type" value="Genomic_DNA"/>
</dbReference>
<comment type="caution">
    <text evidence="1">The sequence shown here is derived from an EMBL/GenBank/DDBJ whole genome shotgun (WGS) entry which is preliminary data.</text>
</comment>
<name>A0A418KHD4_9ACTN</name>
<dbReference type="AlphaFoldDB" id="A0A418KHD4"/>
<dbReference type="Proteomes" id="UP000284057">
    <property type="component" value="Unassembled WGS sequence"/>
</dbReference>
<reference evidence="1 2" key="1">
    <citation type="submission" date="2018-09" db="EMBL/GenBank/DDBJ databases">
        <title>Isolation, diversity and antifungal activity of actinobacteria from wheat.</title>
        <authorList>
            <person name="Han C."/>
        </authorList>
    </citation>
    <scope>NUCLEOTIDE SEQUENCE [LARGE SCALE GENOMIC DNA]</scope>
    <source>
        <strain evidence="1 2">NEAU-YY265</strain>
    </source>
</reference>
<sequence>MEDSVATTPAADRRDVIARSAFLSDDVGEMIAWHDTEGPSIDIHLEPADSGQRVDVSVTPSEARALARQLTELADTAQRAGWTPELLAEARERYLPGMSDEQIIARLDALTDRLGGLVLGYRGRIDWRAGRILVAETGHELLGRAATAVDAAEQHLAGYQQAVEQLTTVKAELDHVRRFFEHESELDR</sequence>
<evidence type="ECO:0000313" key="2">
    <source>
        <dbReference type="Proteomes" id="UP000284057"/>
    </source>
</evidence>
<accession>A0A418KHD4</accession>
<protein>
    <submittedName>
        <fullName evidence="1">Uncharacterized protein</fullName>
    </submittedName>
</protein>
<gene>
    <name evidence="1" type="ORF">DY240_28850</name>
</gene>
<organism evidence="1 2">
    <name type="scientific">Jiangella rhizosphaerae</name>
    <dbReference type="NCBI Taxonomy" id="2293569"/>
    <lineage>
        <taxon>Bacteria</taxon>
        <taxon>Bacillati</taxon>
        <taxon>Actinomycetota</taxon>
        <taxon>Actinomycetes</taxon>
        <taxon>Jiangellales</taxon>
        <taxon>Jiangellaceae</taxon>
        <taxon>Jiangella</taxon>
    </lineage>
</organism>
<keyword evidence="2" id="KW-1185">Reference proteome</keyword>
<proteinExistence type="predicted"/>